<protein>
    <submittedName>
        <fullName evidence="7">ETC complex I subunit conserved region</fullName>
    </submittedName>
</protein>
<sequence length="85" mass="9976">MAQSHLWVLEFERQSAPSIEPLMGYTSSDDTQTQVRMKFPTKEEAIAAAERMGVAYRVAEPHERKRFTISYSDNFSRTRRQPWTH</sequence>
<keyword evidence="5" id="KW-0249">Electron transport</keyword>
<organism evidence="7 8">
    <name type="scientific">Faunimonas pinastri</name>
    <dbReference type="NCBI Taxonomy" id="1855383"/>
    <lineage>
        <taxon>Bacteria</taxon>
        <taxon>Pseudomonadati</taxon>
        <taxon>Pseudomonadota</taxon>
        <taxon>Alphaproteobacteria</taxon>
        <taxon>Hyphomicrobiales</taxon>
        <taxon>Afifellaceae</taxon>
        <taxon>Faunimonas</taxon>
    </lineage>
</organism>
<dbReference type="AlphaFoldDB" id="A0A1H9L7V9"/>
<proteinExistence type="predicted"/>
<evidence type="ECO:0000313" key="7">
    <source>
        <dbReference type="EMBL" id="SER07526.1"/>
    </source>
</evidence>
<accession>A0A1H9L7V9</accession>
<keyword evidence="8" id="KW-1185">Reference proteome</keyword>
<comment type="subcellular location">
    <subcellularLocation>
        <location evidence="1">Membrane</location>
    </subcellularLocation>
</comment>
<dbReference type="InterPro" id="IPR038532">
    <property type="entry name" value="NDUFS4-like_sf"/>
</dbReference>
<dbReference type="EMBL" id="FOFG01000011">
    <property type="protein sequence ID" value="SER07526.1"/>
    <property type="molecule type" value="Genomic_DNA"/>
</dbReference>
<dbReference type="GO" id="GO:0016020">
    <property type="term" value="C:membrane"/>
    <property type="evidence" value="ECO:0007669"/>
    <property type="project" value="UniProtKB-SubCell"/>
</dbReference>
<gene>
    <name evidence="7" type="ORF">SAMN05216548_1116</name>
</gene>
<dbReference type="GO" id="GO:0022900">
    <property type="term" value="P:electron transport chain"/>
    <property type="evidence" value="ECO:0007669"/>
    <property type="project" value="InterPro"/>
</dbReference>
<evidence type="ECO:0000256" key="4">
    <source>
        <dbReference type="ARBA" id="ARBA00022946"/>
    </source>
</evidence>
<dbReference type="Gene3D" id="3.30.160.190">
    <property type="entry name" value="atu1810 like domain"/>
    <property type="match status" value="1"/>
</dbReference>
<evidence type="ECO:0000256" key="6">
    <source>
        <dbReference type="ARBA" id="ARBA00023136"/>
    </source>
</evidence>
<name>A0A1H9L7V9_9HYPH</name>
<evidence type="ECO:0000313" key="8">
    <source>
        <dbReference type="Proteomes" id="UP000199647"/>
    </source>
</evidence>
<evidence type="ECO:0000256" key="3">
    <source>
        <dbReference type="ARBA" id="ARBA00022660"/>
    </source>
</evidence>
<keyword evidence="4" id="KW-0809">Transit peptide</keyword>
<reference evidence="7 8" key="1">
    <citation type="submission" date="2016-10" db="EMBL/GenBank/DDBJ databases">
        <authorList>
            <person name="de Groot N.N."/>
        </authorList>
    </citation>
    <scope>NUCLEOTIDE SEQUENCE [LARGE SCALE GENOMIC DNA]</scope>
    <source>
        <strain evidence="7 8">A52C2</strain>
    </source>
</reference>
<keyword evidence="2" id="KW-0813">Transport</keyword>
<dbReference type="STRING" id="1855383.SAMN05216548_1116"/>
<keyword evidence="6" id="KW-0472">Membrane</keyword>
<dbReference type="InterPro" id="IPR006885">
    <property type="entry name" value="NADH_UbQ_FeS_4_mit-like"/>
</dbReference>
<evidence type="ECO:0000256" key="2">
    <source>
        <dbReference type="ARBA" id="ARBA00022448"/>
    </source>
</evidence>
<keyword evidence="3" id="KW-0679">Respiratory chain</keyword>
<dbReference type="Proteomes" id="UP000199647">
    <property type="component" value="Unassembled WGS sequence"/>
</dbReference>
<evidence type="ECO:0000256" key="5">
    <source>
        <dbReference type="ARBA" id="ARBA00022982"/>
    </source>
</evidence>
<evidence type="ECO:0000256" key="1">
    <source>
        <dbReference type="ARBA" id="ARBA00004370"/>
    </source>
</evidence>
<dbReference type="Pfam" id="PF04800">
    <property type="entry name" value="NDUS4"/>
    <property type="match status" value="1"/>
</dbReference>